<protein>
    <recommendedName>
        <fullName evidence="2">MADF domain-containing protein</fullName>
    </recommendedName>
</protein>
<dbReference type="InterPro" id="IPR006578">
    <property type="entry name" value="MADF-dom"/>
</dbReference>
<evidence type="ECO:0000313" key="3">
    <source>
        <dbReference type="EMBL" id="CAH1995331.1"/>
    </source>
</evidence>
<keyword evidence="4" id="KW-1185">Reference proteome</keyword>
<feature type="region of interest" description="Disordered" evidence="1">
    <location>
        <begin position="337"/>
        <end position="361"/>
    </location>
</feature>
<feature type="compositionally biased region" description="Low complexity" evidence="1">
    <location>
        <begin position="299"/>
        <end position="313"/>
    </location>
</feature>
<organism evidence="3 4">
    <name type="scientific">Acanthoscelides obtectus</name>
    <name type="common">Bean weevil</name>
    <name type="synonym">Bruchus obtectus</name>
    <dbReference type="NCBI Taxonomy" id="200917"/>
    <lineage>
        <taxon>Eukaryota</taxon>
        <taxon>Metazoa</taxon>
        <taxon>Ecdysozoa</taxon>
        <taxon>Arthropoda</taxon>
        <taxon>Hexapoda</taxon>
        <taxon>Insecta</taxon>
        <taxon>Pterygota</taxon>
        <taxon>Neoptera</taxon>
        <taxon>Endopterygota</taxon>
        <taxon>Coleoptera</taxon>
        <taxon>Polyphaga</taxon>
        <taxon>Cucujiformia</taxon>
        <taxon>Chrysomeloidea</taxon>
        <taxon>Chrysomelidae</taxon>
        <taxon>Bruchinae</taxon>
        <taxon>Bruchini</taxon>
        <taxon>Acanthoscelides</taxon>
    </lineage>
</organism>
<dbReference type="Pfam" id="PF10545">
    <property type="entry name" value="MADF_DNA_bdg"/>
    <property type="match status" value="1"/>
</dbReference>
<feature type="region of interest" description="Disordered" evidence="1">
    <location>
        <begin position="297"/>
        <end position="321"/>
    </location>
</feature>
<feature type="region of interest" description="Disordered" evidence="1">
    <location>
        <begin position="385"/>
        <end position="405"/>
    </location>
</feature>
<dbReference type="OrthoDB" id="6776939at2759"/>
<feature type="compositionally biased region" description="Polar residues" evidence="1">
    <location>
        <begin position="177"/>
        <end position="191"/>
    </location>
</feature>
<feature type="compositionally biased region" description="Acidic residues" evidence="1">
    <location>
        <begin position="164"/>
        <end position="176"/>
    </location>
</feature>
<dbReference type="AlphaFoldDB" id="A0A9P0LGQ2"/>
<dbReference type="Proteomes" id="UP001152888">
    <property type="component" value="Unassembled WGS sequence"/>
</dbReference>
<accession>A0A9P0LGQ2</accession>
<feature type="domain" description="MADF" evidence="2">
    <location>
        <begin position="58"/>
        <end position="155"/>
    </location>
</feature>
<feature type="region of interest" description="Disordered" evidence="1">
    <location>
        <begin position="155"/>
        <end position="224"/>
    </location>
</feature>
<name>A0A9P0LGQ2_ACAOB</name>
<proteinExistence type="predicted"/>
<comment type="caution">
    <text evidence="3">The sequence shown here is derived from an EMBL/GenBank/DDBJ whole genome shotgun (WGS) entry which is preliminary data.</text>
</comment>
<gene>
    <name evidence="3" type="ORF">ACAOBT_LOCUS22537</name>
</gene>
<feature type="compositionally biased region" description="Low complexity" evidence="1">
    <location>
        <begin position="339"/>
        <end position="361"/>
    </location>
</feature>
<evidence type="ECO:0000259" key="2">
    <source>
        <dbReference type="PROSITE" id="PS51029"/>
    </source>
</evidence>
<sequence>MFVYPSGLTYSTTSLNVCMAWPPVGTSGCQVKQFSLVQNQSIEVVTMSRERENTCLEEFIAIYRNELCLWQVKSKDYHDRGKKEAYLKLIEKLKEIDPSCTKSTVLKKINNLRSSFRKEAKKVKDSMRTGSGADEVYHPKLWYYDLLKFVEDQEVSRNSRSNISDDEDSENEDESQAETLNTDAHSPQTEPETQDSTEKTSSVASGSQFRHRPTPKSQKPDDQTQLTKELLATVNNHFKRPRTADDRFDIVGKNVAMKLRDLTNDQRRLAEKFINDVLFEAAGGTLTPHHKLTYQPPLSNRYHSSSTYSSRPSFQLSATPTPPQQLLLLNSRTSNEYYSNHLSSSNPSRPSSQSSAISSPSQQLLLQNFEASIEHHSQNNMFFPQTESVQEREPSASPRQYQTAGSLLASFTYADNN</sequence>
<dbReference type="PANTHER" id="PTHR21505:SF8">
    <property type="entry name" value="DPT-YFP REPRESSOR BY OVEREXPRESSION, ISOFORM D-RELATED"/>
    <property type="match status" value="1"/>
</dbReference>
<dbReference type="PANTHER" id="PTHR21505">
    <property type="entry name" value="MADF DOMAIN-CONTAINING PROTEIN-RELATED"/>
    <property type="match status" value="1"/>
</dbReference>
<feature type="compositionally biased region" description="Polar residues" evidence="1">
    <location>
        <begin position="199"/>
        <end position="208"/>
    </location>
</feature>
<reference evidence="3" key="1">
    <citation type="submission" date="2022-03" db="EMBL/GenBank/DDBJ databases">
        <authorList>
            <person name="Sayadi A."/>
        </authorList>
    </citation>
    <scope>NUCLEOTIDE SEQUENCE</scope>
</reference>
<dbReference type="EMBL" id="CAKOFQ010007223">
    <property type="protein sequence ID" value="CAH1995331.1"/>
    <property type="molecule type" value="Genomic_DNA"/>
</dbReference>
<evidence type="ECO:0000313" key="4">
    <source>
        <dbReference type="Proteomes" id="UP001152888"/>
    </source>
</evidence>
<dbReference type="PROSITE" id="PS51029">
    <property type="entry name" value="MADF"/>
    <property type="match status" value="1"/>
</dbReference>
<evidence type="ECO:0000256" key="1">
    <source>
        <dbReference type="SAM" id="MobiDB-lite"/>
    </source>
</evidence>
<dbReference type="SMART" id="SM00595">
    <property type="entry name" value="MADF"/>
    <property type="match status" value="1"/>
</dbReference>